<reference evidence="2" key="3">
    <citation type="submission" date="2018-08" db="UniProtKB">
        <authorList>
            <consortium name="EnsemblPlants"/>
        </authorList>
    </citation>
    <scope>IDENTIFICATION</scope>
    <source>
        <strain evidence="2">cv. Bd21</strain>
    </source>
</reference>
<dbReference type="EMBL" id="CM000882">
    <property type="protein sequence ID" value="KQK00122.1"/>
    <property type="molecule type" value="Genomic_DNA"/>
</dbReference>
<evidence type="ECO:0000313" key="2">
    <source>
        <dbReference type="EnsemblPlants" id="KQK00122"/>
    </source>
</evidence>
<keyword evidence="3" id="KW-1185">Reference proteome</keyword>
<dbReference type="EnsemblPlants" id="KQK00122">
    <property type="protein sequence ID" value="KQK00122"/>
    <property type="gene ID" value="BRADI_3g47456v3"/>
</dbReference>
<evidence type="ECO:0000313" key="1">
    <source>
        <dbReference type="EMBL" id="KQK00122.1"/>
    </source>
</evidence>
<gene>
    <name evidence="1" type="ORF">BRADI_3g47456v3</name>
</gene>
<organism evidence="1">
    <name type="scientific">Brachypodium distachyon</name>
    <name type="common">Purple false brome</name>
    <name type="synonym">Trachynia distachya</name>
    <dbReference type="NCBI Taxonomy" id="15368"/>
    <lineage>
        <taxon>Eukaryota</taxon>
        <taxon>Viridiplantae</taxon>
        <taxon>Streptophyta</taxon>
        <taxon>Embryophyta</taxon>
        <taxon>Tracheophyta</taxon>
        <taxon>Spermatophyta</taxon>
        <taxon>Magnoliopsida</taxon>
        <taxon>Liliopsida</taxon>
        <taxon>Poales</taxon>
        <taxon>Poaceae</taxon>
        <taxon>BOP clade</taxon>
        <taxon>Pooideae</taxon>
        <taxon>Stipodae</taxon>
        <taxon>Brachypodieae</taxon>
        <taxon>Brachypodium</taxon>
    </lineage>
</organism>
<name>A0A0Q3QE75_BRADI</name>
<dbReference type="AlphaFoldDB" id="A0A0Q3QE75"/>
<reference evidence="1" key="2">
    <citation type="submission" date="2017-06" db="EMBL/GenBank/DDBJ databases">
        <title>WGS assembly of Brachypodium distachyon.</title>
        <authorList>
            <consortium name="The International Brachypodium Initiative"/>
            <person name="Lucas S."/>
            <person name="Harmon-Smith M."/>
            <person name="Lail K."/>
            <person name="Tice H."/>
            <person name="Grimwood J."/>
            <person name="Bruce D."/>
            <person name="Barry K."/>
            <person name="Shu S."/>
            <person name="Lindquist E."/>
            <person name="Wang M."/>
            <person name="Pitluck S."/>
            <person name="Vogel J.P."/>
            <person name="Garvin D.F."/>
            <person name="Mockler T.C."/>
            <person name="Schmutz J."/>
            <person name="Rokhsar D."/>
            <person name="Bevan M.W."/>
        </authorList>
    </citation>
    <scope>NUCLEOTIDE SEQUENCE</scope>
    <source>
        <strain evidence="1">Bd21</strain>
    </source>
</reference>
<protein>
    <submittedName>
        <fullName evidence="1 2">Uncharacterized protein</fullName>
    </submittedName>
</protein>
<proteinExistence type="predicted"/>
<reference evidence="1 2" key="1">
    <citation type="journal article" date="2010" name="Nature">
        <title>Genome sequencing and analysis of the model grass Brachypodium distachyon.</title>
        <authorList>
            <consortium name="International Brachypodium Initiative"/>
        </authorList>
    </citation>
    <scope>NUCLEOTIDE SEQUENCE [LARGE SCALE GENOMIC DNA]</scope>
    <source>
        <strain evidence="1 2">Bd21</strain>
    </source>
</reference>
<accession>A0A0Q3QE75</accession>
<dbReference type="Proteomes" id="UP000008810">
    <property type="component" value="Chromosome 3"/>
</dbReference>
<sequence length="71" mass="7672">MEKKGFCVWSQAACLNWLAGNWAGGVTSPAQSPELVACGLTRRGGRRPCCIHRHTVYVNERVVPLGCVCVA</sequence>
<dbReference type="Gramene" id="KQK00122">
    <property type="protein sequence ID" value="KQK00122"/>
    <property type="gene ID" value="BRADI_3g47456v3"/>
</dbReference>
<evidence type="ECO:0000313" key="3">
    <source>
        <dbReference type="Proteomes" id="UP000008810"/>
    </source>
</evidence>
<dbReference type="InParanoid" id="A0A0Q3QE75"/>